<dbReference type="AlphaFoldDB" id="A0A371CQ47"/>
<evidence type="ECO:0000313" key="1">
    <source>
        <dbReference type="EMBL" id="RDX42337.1"/>
    </source>
</evidence>
<reference evidence="1 2" key="1">
    <citation type="journal article" date="2018" name="Biotechnol. Biofuels">
        <title>Integrative visual omics of the white-rot fungus Polyporus brumalis exposes the biotechnological potential of its oxidative enzymes for delignifying raw plant biomass.</title>
        <authorList>
            <person name="Miyauchi S."/>
            <person name="Rancon A."/>
            <person name="Drula E."/>
            <person name="Hage H."/>
            <person name="Chaduli D."/>
            <person name="Favel A."/>
            <person name="Grisel S."/>
            <person name="Henrissat B."/>
            <person name="Herpoel-Gimbert I."/>
            <person name="Ruiz-Duenas F.J."/>
            <person name="Chevret D."/>
            <person name="Hainaut M."/>
            <person name="Lin J."/>
            <person name="Wang M."/>
            <person name="Pangilinan J."/>
            <person name="Lipzen A."/>
            <person name="Lesage-Meessen L."/>
            <person name="Navarro D."/>
            <person name="Riley R."/>
            <person name="Grigoriev I.V."/>
            <person name="Zhou S."/>
            <person name="Raouche S."/>
            <person name="Rosso M.N."/>
        </authorList>
    </citation>
    <scope>NUCLEOTIDE SEQUENCE [LARGE SCALE GENOMIC DNA]</scope>
    <source>
        <strain evidence="1 2">BRFM 1820</strain>
    </source>
</reference>
<sequence>MTSSRRSQAGWRSCAFRKVCTLHATLCMLESHCMCPGDSSGVPYSVRKPPGIPKTVESPYPPMIVRYRLIWSGSSGRYTIASFEVTELRYGRRCPRASREARAEVRAFSDHTHCHSRRTLIDRPTSLRIVHASLSGCSNAS</sequence>
<dbReference type="Proteomes" id="UP000256964">
    <property type="component" value="Unassembled WGS sequence"/>
</dbReference>
<evidence type="ECO:0000313" key="2">
    <source>
        <dbReference type="Proteomes" id="UP000256964"/>
    </source>
</evidence>
<protein>
    <submittedName>
        <fullName evidence="1">Uncharacterized protein</fullName>
    </submittedName>
</protein>
<accession>A0A371CQ47</accession>
<proteinExistence type="predicted"/>
<gene>
    <name evidence="1" type="ORF">OH76DRAFT_114720</name>
</gene>
<keyword evidence="2" id="KW-1185">Reference proteome</keyword>
<name>A0A371CQ47_9APHY</name>
<dbReference type="EMBL" id="KZ857487">
    <property type="protein sequence ID" value="RDX42337.1"/>
    <property type="molecule type" value="Genomic_DNA"/>
</dbReference>
<organism evidence="1 2">
    <name type="scientific">Lentinus brumalis</name>
    <dbReference type="NCBI Taxonomy" id="2498619"/>
    <lineage>
        <taxon>Eukaryota</taxon>
        <taxon>Fungi</taxon>
        <taxon>Dikarya</taxon>
        <taxon>Basidiomycota</taxon>
        <taxon>Agaricomycotina</taxon>
        <taxon>Agaricomycetes</taxon>
        <taxon>Polyporales</taxon>
        <taxon>Polyporaceae</taxon>
        <taxon>Lentinus</taxon>
    </lineage>
</organism>